<evidence type="ECO:0000313" key="12">
    <source>
        <dbReference type="EMBL" id="KDQ33566.1"/>
    </source>
</evidence>
<feature type="transmembrane region" description="Helical" evidence="11">
    <location>
        <begin position="6"/>
        <end position="24"/>
    </location>
</feature>
<dbReference type="InterPro" id="IPR012420">
    <property type="entry name" value="Cbp4"/>
</dbReference>
<comment type="similarity">
    <text evidence="2">Belongs to the CBP4 family.</text>
</comment>
<evidence type="ECO:0000256" key="6">
    <source>
        <dbReference type="ARBA" id="ARBA00023128"/>
    </source>
</evidence>
<evidence type="ECO:0000256" key="5">
    <source>
        <dbReference type="ARBA" id="ARBA00022989"/>
    </source>
</evidence>
<gene>
    <name evidence="12" type="ORF">PLEOSDRAFT_1087872</name>
</gene>
<reference evidence="13" key="1">
    <citation type="journal article" date="2014" name="Proc. Natl. Acad. Sci. U.S.A.">
        <title>Extensive sampling of basidiomycete genomes demonstrates inadequacy of the white-rot/brown-rot paradigm for wood decay fungi.</title>
        <authorList>
            <person name="Riley R."/>
            <person name="Salamov A.A."/>
            <person name="Brown D.W."/>
            <person name="Nagy L.G."/>
            <person name="Floudas D."/>
            <person name="Held B.W."/>
            <person name="Levasseur A."/>
            <person name="Lombard V."/>
            <person name="Morin E."/>
            <person name="Otillar R."/>
            <person name="Lindquist E.A."/>
            <person name="Sun H."/>
            <person name="LaButti K.M."/>
            <person name="Schmutz J."/>
            <person name="Jabbour D."/>
            <person name="Luo H."/>
            <person name="Baker S.E."/>
            <person name="Pisabarro A.G."/>
            <person name="Walton J.D."/>
            <person name="Blanchette R.A."/>
            <person name="Henrissat B."/>
            <person name="Martin F."/>
            <person name="Cullen D."/>
            <person name="Hibbett D.S."/>
            <person name="Grigoriev I.V."/>
        </authorList>
    </citation>
    <scope>NUCLEOTIDE SEQUENCE [LARGE SCALE GENOMIC DNA]</scope>
    <source>
        <strain evidence="13">PC15</strain>
    </source>
</reference>
<organism evidence="12 13">
    <name type="scientific">Pleurotus ostreatus (strain PC15)</name>
    <name type="common">Oyster mushroom</name>
    <dbReference type="NCBI Taxonomy" id="1137138"/>
    <lineage>
        <taxon>Eukaryota</taxon>
        <taxon>Fungi</taxon>
        <taxon>Dikarya</taxon>
        <taxon>Basidiomycota</taxon>
        <taxon>Agaricomycotina</taxon>
        <taxon>Agaricomycetes</taxon>
        <taxon>Agaricomycetidae</taxon>
        <taxon>Agaricales</taxon>
        <taxon>Pleurotineae</taxon>
        <taxon>Pleurotaceae</taxon>
        <taxon>Pleurotus</taxon>
    </lineage>
</organism>
<dbReference type="STRING" id="1137138.A0A067PCE0"/>
<feature type="compositionally biased region" description="Low complexity" evidence="10">
    <location>
        <begin position="58"/>
        <end position="67"/>
    </location>
</feature>
<feature type="region of interest" description="Disordered" evidence="10">
    <location>
        <begin position="49"/>
        <end position="86"/>
    </location>
</feature>
<keyword evidence="6" id="KW-0496">Mitochondrion</keyword>
<evidence type="ECO:0000256" key="2">
    <source>
        <dbReference type="ARBA" id="ARBA00006780"/>
    </source>
</evidence>
<evidence type="ECO:0000256" key="11">
    <source>
        <dbReference type="SAM" id="Phobius"/>
    </source>
</evidence>
<dbReference type="OrthoDB" id="5576752at2759"/>
<evidence type="ECO:0000256" key="4">
    <source>
        <dbReference type="ARBA" id="ARBA00022792"/>
    </source>
</evidence>
<protein>
    <recommendedName>
        <fullName evidence="14">Cytochrome b mRNA-processing protein 4</fullName>
    </recommendedName>
</protein>
<name>A0A067PCE0_PLEO1</name>
<dbReference type="HOGENOM" id="CLU_180253_0_0_1"/>
<sequence length="86" mass="9464">MASFPLARFTVAAAGLMGFGYILMRATVPTEEQLYNEMAPDIRRKVDASRAARLSREQAAARQADAQLSNPDPDAAKPIWANDRNK</sequence>
<dbReference type="GO" id="GO:0005743">
    <property type="term" value="C:mitochondrial inner membrane"/>
    <property type="evidence" value="ECO:0007669"/>
    <property type="project" value="UniProtKB-SubCell"/>
</dbReference>
<dbReference type="Pfam" id="PF07960">
    <property type="entry name" value="CBP4"/>
    <property type="match status" value="1"/>
</dbReference>
<evidence type="ECO:0000256" key="7">
    <source>
        <dbReference type="ARBA" id="ARBA00023136"/>
    </source>
</evidence>
<dbReference type="EMBL" id="KL198004">
    <property type="protein sequence ID" value="KDQ33566.1"/>
    <property type="molecule type" value="Genomic_DNA"/>
</dbReference>
<evidence type="ECO:0008006" key="14">
    <source>
        <dbReference type="Google" id="ProtNLM"/>
    </source>
</evidence>
<keyword evidence="8" id="KW-0143">Chaperone</keyword>
<dbReference type="AlphaFoldDB" id="A0A067PCE0"/>
<dbReference type="Proteomes" id="UP000027073">
    <property type="component" value="Unassembled WGS sequence"/>
</dbReference>
<comment type="function">
    <text evidence="9">Essential for the assembly of ubiquinol-cytochrome c reductase. It has a direct effect on the correct occurrence of the Rieske protein, core 4, core 5 and apocytochrome b.</text>
</comment>
<evidence type="ECO:0000313" key="13">
    <source>
        <dbReference type="Proteomes" id="UP000027073"/>
    </source>
</evidence>
<keyword evidence="4" id="KW-0999">Mitochondrion inner membrane</keyword>
<proteinExistence type="inferred from homology"/>
<dbReference type="VEuPathDB" id="FungiDB:PLEOSDRAFT_1087872"/>
<dbReference type="InParanoid" id="A0A067PCE0"/>
<evidence type="ECO:0000256" key="8">
    <source>
        <dbReference type="ARBA" id="ARBA00023186"/>
    </source>
</evidence>
<evidence type="ECO:0000256" key="10">
    <source>
        <dbReference type="SAM" id="MobiDB-lite"/>
    </source>
</evidence>
<comment type="subcellular location">
    <subcellularLocation>
        <location evidence="1">Mitochondrion inner membrane</location>
        <topology evidence="1">Single-pass membrane protein</topology>
    </subcellularLocation>
</comment>
<evidence type="ECO:0000256" key="1">
    <source>
        <dbReference type="ARBA" id="ARBA00004434"/>
    </source>
</evidence>
<evidence type="ECO:0000256" key="3">
    <source>
        <dbReference type="ARBA" id="ARBA00022692"/>
    </source>
</evidence>
<keyword evidence="5 11" id="KW-1133">Transmembrane helix</keyword>
<accession>A0A067PCE0</accession>
<keyword evidence="7 11" id="KW-0472">Membrane</keyword>
<evidence type="ECO:0000256" key="9">
    <source>
        <dbReference type="ARBA" id="ARBA00025413"/>
    </source>
</evidence>
<keyword evidence="3 11" id="KW-0812">Transmembrane</keyword>